<comment type="caution">
    <text evidence="1">The sequence shown here is derived from an EMBL/GenBank/DDBJ whole genome shotgun (WGS) entry which is preliminary data.</text>
</comment>
<dbReference type="RefSeq" id="WP_260193119.1">
    <property type="nucleotide sequence ID" value="NZ_JAFFZE010000015.1"/>
</dbReference>
<dbReference type="Proteomes" id="UP001156441">
    <property type="component" value="Unassembled WGS sequence"/>
</dbReference>
<proteinExistence type="predicted"/>
<evidence type="ECO:0000313" key="1">
    <source>
        <dbReference type="EMBL" id="MCT2585519.1"/>
    </source>
</evidence>
<protein>
    <submittedName>
        <fullName evidence="1">Uncharacterized protein</fullName>
    </submittedName>
</protein>
<gene>
    <name evidence="1" type="ORF">JT362_20560</name>
</gene>
<sequence length="172" mass="18963">MPTHLGIDTEGTTVYVDENAAPTHQQRGMRRLDQAATTLGERMADVAALNSAVRSGDVVLEPEAGDKLVTTLRRQADAAADWLQRLRGMSRPVPLGSNWVGEAMSGKFQGRAAGEDVSFTSVLDQYHRMLLQALDAVREAMRRYQETEDGNETLMRRLDSRLYQGVTGDQNG</sequence>
<evidence type="ECO:0000313" key="2">
    <source>
        <dbReference type="Proteomes" id="UP001156441"/>
    </source>
</evidence>
<organism evidence="1 2">
    <name type="scientific">Actinophytocola gossypii</name>
    <dbReference type="NCBI Taxonomy" id="2812003"/>
    <lineage>
        <taxon>Bacteria</taxon>
        <taxon>Bacillati</taxon>
        <taxon>Actinomycetota</taxon>
        <taxon>Actinomycetes</taxon>
        <taxon>Pseudonocardiales</taxon>
        <taxon>Pseudonocardiaceae</taxon>
    </lineage>
</organism>
<name>A0ABT2JE21_9PSEU</name>
<keyword evidence="2" id="KW-1185">Reference proteome</keyword>
<reference evidence="1 2" key="1">
    <citation type="submission" date="2021-02" db="EMBL/GenBank/DDBJ databases">
        <title>Actinophytocola xerophila sp. nov., isolated from soil of cotton cropping field.</title>
        <authorList>
            <person name="Huang R."/>
            <person name="Chen X."/>
            <person name="Ge X."/>
            <person name="Liu W."/>
        </authorList>
    </citation>
    <scope>NUCLEOTIDE SEQUENCE [LARGE SCALE GENOMIC DNA]</scope>
    <source>
        <strain evidence="1 2">S1-96</strain>
    </source>
</reference>
<accession>A0ABT2JE21</accession>
<dbReference type="EMBL" id="JAFFZE010000015">
    <property type="protein sequence ID" value="MCT2585519.1"/>
    <property type="molecule type" value="Genomic_DNA"/>
</dbReference>